<gene>
    <name evidence="2" type="ORF">OMES3154_01189</name>
</gene>
<accession>A0A6I8MF52</accession>
<dbReference type="InterPro" id="IPR012547">
    <property type="entry name" value="PDDEXK_9"/>
</dbReference>
<dbReference type="Gene3D" id="3.40.50.300">
    <property type="entry name" value="P-loop containing nucleotide triphosphate hydrolases"/>
    <property type="match status" value="1"/>
</dbReference>
<feature type="domain" description="AAA-ATPase-like" evidence="1">
    <location>
        <begin position="15"/>
        <end position="228"/>
    </location>
</feature>
<dbReference type="PANTHER" id="PTHR34825:SF1">
    <property type="entry name" value="AAA-ATPASE-LIKE DOMAIN-CONTAINING PROTEIN"/>
    <property type="match status" value="1"/>
</dbReference>
<dbReference type="AlphaFoldDB" id="A0A6I8MF52"/>
<dbReference type="InterPro" id="IPR027417">
    <property type="entry name" value="P-loop_NTPase"/>
</dbReference>
<evidence type="ECO:0000259" key="1">
    <source>
        <dbReference type="Pfam" id="PF09820"/>
    </source>
</evidence>
<dbReference type="InterPro" id="IPR018631">
    <property type="entry name" value="AAA-ATPase-like_dom"/>
</dbReference>
<dbReference type="PANTHER" id="PTHR34825">
    <property type="entry name" value="CONSERVED PROTEIN, WITH A WEAK D-GALACTARATE DEHYDRATASE/ALTRONATE HYDROLASE DOMAIN"/>
    <property type="match status" value="1"/>
</dbReference>
<sequence length="552" mass="63505">MGINFKTSFSIEKVKKNTFYIDKTMIIDKLIDEDGDSKTETLLVCRPRRFGKTLALETIKYFFDPNTKDASIEFFKDKKIAKTEKFKYLGRRPVIHMSFANDVSGSLETFYTKIYDKIYKLLRVEKISAKDNLLIEDLDEIINNPKDISTLENSLSILIEAVYKNTGIKPILLIDEYDSYVIDMLDNPDLDKVLNFYRAFFGKALKNNPNLHFAVLVGVTELTKNSVFSALNNVKISNILDSEELGFKDLFGFTEEELDPYLEKLDLMSEKQRLKEFYDGYNIGNTELYNPASITSALEILSVNKKGHLTNYWVSTGSNKIIEQIFKNYYVSDELILELNELIAGNSVEVGIDKEFNIKNLKSKDAFYTFLLYAGYLTVDKIINNEIVRVRIPNSEVKSALVSASRKLFDKPEYKELKELKEAVVDFDLENISTTLSSLLKKVYSYDIKTNENAYRTAIASAITLTGVYEVKSNINAGLGRSDLVLIPRYYDKDPKIIEMKIAKNAEERDKKHKEAQEQIKDRKYQDYFDKEVSLYSLVCCNYDVSIKSLDE</sequence>
<evidence type="ECO:0000313" key="2">
    <source>
        <dbReference type="EMBL" id="VWL85903.1"/>
    </source>
</evidence>
<protein>
    <recommendedName>
        <fullName evidence="1">AAA-ATPase-like domain-containing protein</fullName>
    </recommendedName>
</protein>
<dbReference type="Proteomes" id="UP000419017">
    <property type="component" value="Unassembled WGS sequence"/>
</dbReference>
<dbReference type="RefSeq" id="WP_156683863.1">
    <property type="nucleotide sequence ID" value="NZ_CABWIB010000001.1"/>
</dbReference>
<name>A0A6I8MF52_9FUSO</name>
<dbReference type="EMBL" id="CABWIB010000001">
    <property type="protein sequence ID" value="VWL85903.1"/>
    <property type="molecule type" value="Genomic_DNA"/>
</dbReference>
<evidence type="ECO:0000313" key="3">
    <source>
        <dbReference type="Proteomes" id="UP000419017"/>
    </source>
</evidence>
<dbReference type="Pfam" id="PF09820">
    <property type="entry name" value="AAA-ATPase_like"/>
    <property type="match status" value="1"/>
</dbReference>
<proteinExistence type="predicted"/>
<organism evidence="2 3">
    <name type="scientific">Oceanivirga miroungae</name>
    <dbReference type="NCBI Taxonomy" id="1130046"/>
    <lineage>
        <taxon>Bacteria</taxon>
        <taxon>Fusobacteriati</taxon>
        <taxon>Fusobacteriota</taxon>
        <taxon>Fusobacteriia</taxon>
        <taxon>Fusobacteriales</taxon>
        <taxon>Leptotrichiaceae</taxon>
        <taxon>Oceanivirga</taxon>
    </lineage>
</organism>
<keyword evidence="3" id="KW-1185">Reference proteome</keyword>
<reference evidence="2 3" key="1">
    <citation type="submission" date="2019-10" db="EMBL/GenBank/DDBJ databases">
        <authorList>
            <person name="Blom J."/>
        </authorList>
    </citation>
    <scope>NUCLEOTIDE SEQUENCE [LARGE SCALE GENOMIC DNA]</scope>
    <source>
        <strain evidence="2 3">ES3154-GLU</strain>
    </source>
</reference>
<dbReference type="Pfam" id="PF08011">
    <property type="entry name" value="PDDEXK_9"/>
    <property type="match status" value="1"/>
</dbReference>